<dbReference type="SUPFAM" id="SSF48371">
    <property type="entry name" value="ARM repeat"/>
    <property type="match status" value="1"/>
</dbReference>
<dbReference type="InterPro" id="IPR011989">
    <property type="entry name" value="ARM-like"/>
</dbReference>
<dbReference type="OrthoDB" id="7537227at2759"/>
<accession>A0A2I0ADZ8</accession>
<gene>
    <name evidence="3" type="primary">PUB4</name>
    <name evidence="3" type="ORF">AXF42_Ash020689</name>
</gene>
<proteinExistence type="predicted"/>
<dbReference type="InterPro" id="IPR016024">
    <property type="entry name" value="ARM-type_fold"/>
</dbReference>
<dbReference type="EMBL" id="KZ451989">
    <property type="protein sequence ID" value="PKA53768.1"/>
    <property type="molecule type" value="Genomic_DNA"/>
</dbReference>
<evidence type="ECO:0000313" key="4">
    <source>
        <dbReference type="Proteomes" id="UP000236161"/>
    </source>
</evidence>
<protein>
    <submittedName>
        <fullName evidence="3">U-box domain-containing protein 4</fullName>
    </submittedName>
</protein>
<dbReference type="Gene3D" id="1.25.10.10">
    <property type="entry name" value="Leucine-rich Repeat Variant"/>
    <property type="match status" value="1"/>
</dbReference>
<name>A0A2I0ADZ8_9ASPA</name>
<evidence type="ECO:0000313" key="3">
    <source>
        <dbReference type="EMBL" id="PKA53768.1"/>
    </source>
</evidence>
<dbReference type="STRING" id="1088818.A0A2I0ADZ8"/>
<evidence type="ECO:0000256" key="1">
    <source>
        <dbReference type="ARBA" id="ARBA00022786"/>
    </source>
</evidence>
<reference evidence="3 4" key="1">
    <citation type="journal article" date="2017" name="Nature">
        <title>The Apostasia genome and the evolution of orchids.</title>
        <authorList>
            <person name="Zhang G.Q."/>
            <person name="Liu K.W."/>
            <person name="Li Z."/>
            <person name="Lohaus R."/>
            <person name="Hsiao Y.Y."/>
            <person name="Niu S.C."/>
            <person name="Wang J.Y."/>
            <person name="Lin Y.C."/>
            <person name="Xu Q."/>
            <person name="Chen L.J."/>
            <person name="Yoshida K."/>
            <person name="Fujiwara S."/>
            <person name="Wang Z.W."/>
            <person name="Zhang Y.Q."/>
            <person name="Mitsuda N."/>
            <person name="Wang M."/>
            <person name="Liu G.H."/>
            <person name="Pecoraro L."/>
            <person name="Huang H.X."/>
            <person name="Xiao X.J."/>
            <person name="Lin M."/>
            <person name="Wu X.Y."/>
            <person name="Wu W.L."/>
            <person name="Chen Y.Y."/>
            <person name="Chang S.B."/>
            <person name="Sakamoto S."/>
            <person name="Ohme-Takagi M."/>
            <person name="Yagi M."/>
            <person name="Zeng S.J."/>
            <person name="Shen C.Y."/>
            <person name="Yeh C.M."/>
            <person name="Luo Y.B."/>
            <person name="Tsai W.C."/>
            <person name="Van de Peer Y."/>
            <person name="Liu Z.J."/>
        </authorList>
    </citation>
    <scope>NUCLEOTIDE SEQUENCE [LARGE SCALE GENOMIC DNA]</scope>
    <source>
        <strain evidence="4">cv. Shenzhen</strain>
        <tissue evidence="3">Stem</tissue>
    </source>
</reference>
<keyword evidence="1" id="KW-0833">Ubl conjugation pathway</keyword>
<feature type="region of interest" description="Disordered" evidence="2">
    <location>
        <begin position="1"/>
        <end position="37"/>
    </location>
</feature>
<dbReference type="PANTHER" id="PTHR23315:SF65">
    <property type="entry name" value="ARM REPEAT SUPERFAMILY PROTEIN"/>
    <property type="match status" value="1"/>
</dbReference>
<dbReference type="PANTHER" id="PTHR23315">
    <property type="entry name" value="U BOX DOMAIN-CONTAINING"/>
    <property type="match status" value="1"/>
</dbReference>
<evidence type="ECO:0000256" key="2">
    <source>
        <dbReference type="SAM" id="MobiDB-lite"/>
    </source>
</evidence>
<sequence length="215" mass="23142">MGPSALSPRNSPSSARPKLPTAGHVFPSRASSGHDRAQGERAFTFLDDSGQAAMDSSPVHHGAAIGVLSFCVSDAGAARLLALVEVLEEGSWHGKEHAVGALLTLCESDRSRYRDVILKEGVIPGLLELTVHGTPKSRSKARQLLKLQRNAPYQRSELEADALQNLVCNIVSRMDGEECAGEAKKMLADMVQVSMEQSLRHLQQRALVCIPSDLP</sequence>
<dbReference type="AlphaFoldDB" id="A0A2I0ADZ8"/>
<dbReference type="Proteomes" id="UP000236161">
    <property type="component" value="Unassembled WGS sequence"/>
</dbReference>
<keyword evidence="4" id="KW-1185">Reference proteome</keyword>
<organism evidence="3 4">
    <name type="scientific">Apostasia shenzhenica</name>
    <dbReference type="NCBI Taxonomy" id="1088818"/>
    <lineage>
        <taxon>Eukaryota</taxon>
        <taxon>Viridiplantae</taxon>
        <taxon>Streptophyta</taxon>
        <taxon>Embryophyta</taxon>
        <taxon>Tracheophyta</taxon>
        <taxon>Spermatophyta</taxon>
        <taxon>Magnoliopsida</taxon>
        <taxon>Liliopsida</taxon>
        <taxon>Asparagales</taxon>
        <taxon>Orchidaceae</taxon>
        <taxon>Apostasioideae</taxon>
        <taxon>Apostasia</taxon>
    </lineage>
</organism>